<accession>S5MVQ2</accession>
<dbReference type="AlphaFoldDB" id="S5MVQ2"/>
<sequence length="62" mass="7033">MFTNDKKHPFTGLTRKVDGAIKNIVFVCNGMAQNMKIQCRLFLSAVALIRSSCRQEIVTPYK</sequence>
<evidence type="ECO:0000313" key="1">
    <source>
        <dbReference type="EMBL" id="AGR58738.1"/>
    </source>
</evidence>
<dbReference type="Proteomes" id="UP000015042">
    <property type="component" value="Chromosome"/>
</dbReference>
<protein>
    <submittedName>
        <fullName evidence="1">Uncharacterized protein</fullName>
    </submittedName>
</protein>
<proteinExistence type="predicted"/>
<evidence type="ECO:0000313" key="2">
    <source>
        <dbReference type="Proteomes" id="UP000015042"/>
    </source>
</evidence>
<organism evidence="1 2">
    <name type="scientific">Salmonella bongori N268-08</name>
    <dbReference type="NCBI Taxonomy" id="1197719"/>
    <lineage>
        <taxon>Bacteria</taxon>
        <taxon>Pseudomonadati</taxon>
        <taxon>Pseudomonadota</taxon>
        <taxon>Gammaproteobacteria</taxon>
        <taxon>Enterobacterales</taxon>
        <taxon>Enterobacteriaceae</taxon>
        <taxon>Salmonella</taxon>
    </lineage>
</organism>
<name>S5MVQ2_SALBN</name>
<reference evidence="1 2" key="1">
    <citation type="submission" date="2013-07" db="EMBL/GenBank/DDBJ databases">
        <title>Genome sequence of Salmonella bongori N268-08 - a rare clinical isolate.</title>
        <authorList>
            <person name="Marti R."/>
            <person name="Hagens S."/>
            <person name="Loessner M.J."/>
            <person name="Klumpp J."/>
        </authorList>
    </citation>
    <scope>NUCLEOTIDE SEQUENCE [LARGE SCALE GENOMIC DNA]</scope>
    <source>
        <strain evidence="1 2">N268-08</strain>
    </source>
</reference>
<dbReference type="EMBL" id="CP006608">
    <property type="protein sequence ID" value="AGR58738.1"/>
    <property type="molecule type" value="Genomic_DNA"/>
</dbReference>
<dbReference type="HOGENOM" id="CLU_2901566_0_0_6"/>
<dbReference type="PATRIC" id="fig|1197719.3.peg.1547"/>
<dbReference type="KEGG" id="sbz:A464_1552"/>
<gene>
    <name evidence="1" type="ORF">A464_1552</name>
</gene>